<organism evidence="1 2">
    <name type="scientific">Metabacillus hrfriensis</name>
    <dbReference type="NCBI Taxonomy" id="3048891"/>
    <lineage>
        <taxon>Bacteria</taxon>
        <taxon>Bacillati</taxon>
        <taxon>Bacillota</taxon>
        <taxon>Bacilli</taxon>
        <taxon>Bacillales</taxon>
        <taxon>Bacillaceae</taxon>
        <taxon>Metabacillus</taxon>
    </lineage>
</organism>
<dbReference type="EMBL" id="CP126116">
    <property type="protein sequence ID" value="WHZ59385.1"/>
    <property type="molecule type" value="Genomic_DNA"/>
</dbReference>
<protein>
    <submittedName>
        <fullName evidence="1">ABC transporter permease</fullName>
    </submittedName>
</protein>
<accession>A0ACD4RFT2</accession>
<proteinExistence type="predicted"/>
<dbReference type="Proteomes" id="UP001226091">
    <property type="component" value="Chromosome"/>
</dbReference>
<name>A0ACD4RFT2_9BACI</name>
<reference evidence="2" key="1">
    <citation type="journal article" date="2025" name="Aquaculture">
        <title>Assessment of the bioflocculant production and safety properties of Metabacillus hrfriensis sp. nov. based on phenotypic and whole-genome sequencing analysis.</title>
        <authorList>
            <person name="Zhang R."/>
            <person name="Zhao Z."/>
            <person name="Luo L."/>
            <person name="Wang S."/>
            <person name="Guo K."/>
            <person name="Xu W."/>
        </authorList>
    </citation>
    <scope>NUCLEOTIDE SEQUENCE [LARGE SCALE GENOMIC DNA]</scope>
    <source>
        <strain evidence="2">CT-WN-B3</strain>
    </source>
</reference>
<gene>
    <name evidence="1" type="ORF">QLQ22_08700</name>
</gene>
<evidence type="ECO:0000313" key="1">
    <source>
        <dbReference type="EMBL" id="WHZ59385.1"/>
    </source>
</evidence>
<sequence>MMSILKADLLKVKRKWFWLLVFLGPFGVIALQLVNYGVRYDYLMQQEPDVWAGLLDNINMFVAPALLLGMTILASQIAAIEHQQSSWKQLLSLPVQRGYVFLSKLAVAAIMIFISSTLLFIGTVFFGIGLHFGLDIPFLAVIKNSYYPFFAGIPILCLQVWLSVVMQNQAFPLAAGVFGAVFSMTAAFAAPDWIPWKWPLLVGEHDPIWYAVAGMITGSVILIAGLMDFVRREVLT</sequence>
<keyword evidence="2" id="KW-1185">Reference proteome</keyword>
<evidence type="ECO:0000313" key="2">
    <source>
        <dbReference type="Proteomes" id="UP001226091"/>
    </source>
</evidence>